<dbReference type="UniPathway" id="UPA00070">
    <property type="reaction ID" value="UER00119"/>
</dbReference>
<organism evidence="8 9">
    <name type="scientific">Velamenicoccus archaeovorus</name>
    <dbReference type="NCBI Taxonomy" id="1930593"/>
    <lineage>
        <taxon>Bacteria</taxon>
        <taxon>Pseudomonadati</taxon>
        <taxon>Candidatus Omnitrophota</taxon>
        <taxon>Candidatus Velamenicoccus</taxon>
    </lineage>
</organism>
<feature type="binding site" evidence="6">
    <location>
        <position position="104"/>
    </location>
    <ligand>
        <name>5-phospho-alpha-D-ribose 1-diphosphate</name>
        <dbReference type="ChEBI" id="CHEBI:58017"/>
        <note>ligand shared between dimeric partners</note>
    </ligand>
</feature>
<dbReference type="InterPro" id="IPR000836">
    <property type="entry name" value="PRTase_dom"/>
</dbReference>
<comment type="caution">
    <text evidence="6">Lacks conserved residue(s) required for the propagation of feature annotation.</text>
</comment>
<evidence type="ECO:0000313" key="8">
    <source>
        <dbReference type="EMBL" id="QAT17323.1"/>
    </source>
</evidence>
<reference evidence="8 9" key="1">
    <citation type="submission" date="2017-01" db="EMBL/GenBank/DDBJ databases">
        <title>First insights into the biology of 'candidatus Vampirococcus archaeovorus'.</title>
        <authorList>
            <person name="Kizina J."/>
            <person name="Jordan S."/>
            <person name="Stueber K."/>
            <person name="Reinhardt R."/>
            <person name="Harder J."/>
        </authorList>
    </citation>
    <scope>NUCLEOTIDE SEQUENCE [LARGE SCALE GENOMIC DNA]</scope>
    <source>
        <strain evidence="8 9">LiM</strain>
    </source>
</reference>
<evidence type="ECO:0000256" key="3">
    <source>
        <dbReference type="ARBA" id="ARBA00022676"/>
    </source>
</evidence>
<sequence length="195" mass="21334">MEPALLKKQLFALMKEKAYHEGEIKLASGKMSHYYIDARAVTLSAQGAYLVGHIVFDMIRELEVHAAGGPTLGADPIVGALALVSFQSDLPINTFLIRKNPKSHGRMLQVEGPTLKAGDEVVLLDDVATTGGSLIDAIEVLKKMDIPVRKAIVIVDREEGAQENLAKLGCELVSVFKASEFFSEKYRPVKDQKRS</sequence>
<dbReference type="GO" id="GO:0044205">
    <property type="term" value="P:'de novo' UMP biosynthetic process"/>
    <property type="evidence" value="ECO:0007669"/>
    <property type="project" value="UniProtKB-UniRule"/>
</dbReference>
<dbReference type="Pfam" id="PF00156">
    <property type="entry name" value="Pribosyltran"/>
    <property type="match status" value="1"/>
</dbReference>
<dbReference type="PANTHER" id="PTHR19278">
    <property type="entry name" value="OROTATE PHOSPHORIBOSYLTRANSFERASE"/>
    <property type="match status" value="1"/>
</dbReference>
<dbReference type="OrthoDB" id="9785917at2"/>
<dbReference type="Gene3D" id="3.40.50.2020">
    <property type="match status" value="1"/>
</dbReference>
<feature type="binding site" evidence="6">
    <location>
        <position position="102"/>
    </location>
    <ligand>
        <name>5-phospho-alpha-D-ribose 1-diphosphate</name>
        <dbReference type="ChEBI" id="CHEBI:58017"/>
        <note>ligand shared between dimeric partners</note>
    </ligand>
</feature>
<comment type="pathway">
    <text evidence="1 6">Pyrimidine metabolism; UMP biosynthesis via de novo pathway; UMP from orotate: step 1/2.</text>
</comment>
<feature type="binding site" evidence="6">
    <location>
        <position position="98"/>
    </location>
    <ligand>
        <name>5-phospho-alpha-D-ribose 1-diphosphate</name>
        <dbReference type="ChEBI" id="CHEBI:58017"/>
        <note>ligand shared between dimeric partners</note>
    </ligand>
</feature>
<dbReference type="GO" id="GO:0019856">
    <property type="term" value="P:pyrimidine nucleobase biosynthetic process"/>
    <property type="evidence" value="ECO:0007669"/>
    <property type="project" value="TreeGrafter"/>
</dbReference>
<dbReference type="HAMAP" id="MF_01208">
    <property type="entry name" value="PyrE"/>
    <property type="match status" value="1"/>
</dbReference>
<comment type="subunit">
    <text evidence="6">Homodimer.</text>
</comment>
<comment type="cofactor">
    <cofactor evidence="6">
        <name>Mg(2+)</name>
        <dbReference type="ChEBI" id="CHEBI:18420"/>
    </cofactor>
</comment>
<feature type="domain" description="Phosphoribosyltransferase" evidence="7">
    <location>
        <begin position="91"/>
        <end position="164"/>
    </location>
</feature>
<keyword evidence="9" id="KW-1185">Reference proteome</keyword>
<keyword evidence="4 6" id="KW-0808">Transferase</keyword>
<dbReference type="CDD" id="cd06223">
    <property type="entry name" value="PRTases_typeI"/>
    <property type="match status" value="1"/>
</dbReference>
<protein>
    <recommendedName>
        <fullName evidence="2 6">Orotate phosphoribosyltransferase</fullName>
        <shortName evidence="6">OPRT</shortName>
        <shortName evidence="6">OPRTase</shortName>
        <ecNumber evidence="2 6">2.4.2.10</ecNumber>
    </recommendedName>
</protein>
<dbReference type="SUPFAM" id="SSF53271">
    <property type="entry name" value="PRTase-like"/>
    <property type="match status" value="1"/>
</dbReference>
<comment type="catalytic activity">
    <reaction evidence="6">
        <text>orotidine 5'-phosphate + diphosphate = orotate + 5-phospho-alpha-D-ribose 1-diphosphate</text>
        <dbReference type="Rhea" id="RHEA:10380"/>
        <dbReference type="ChEBI" id="CHEBI:30839"/>
        <dbReference type="ChEBI" id="CHEBI:33019"/>
        <dbReference type="ChEBI" id="CHEBI:57538"/>
        <dbReference type="ChEBI" id="CHEBI:58017"/>
        <dbReference type="EC" id="2.4.2.10"/>
    </reaction>
</comment>
<keyword evidence="6" id="KW-0460">Magnesium</keyword>
<evidence type="ECO:0000256" key="2">
    <source>
        <dbReference type="ARBA" id="ARBA00011971"/>
    </source>
</evidence>
<dbReference type="EC" id="2.4.2.10" evidence="2 6"/>
<comment type="similarity">
    <text evidence="6">Belongs to the purine/pyrimidine phosphoribosyltransferase family. PyrE subfamily.</text>
</comment>
<dbReference type="NCBIfam" id="TIGR00336">
    <property type="entry name" value="pyrE"/>
    <property type="match status" value="1"/>
</dbReference>
<evidence type="ECO:0000313" key="9">
    <source>
        <dbReference type="Proteomes" id="UP000287243"/>
    </source>
</evidence>
<name>A0A410P5C7_VELA1</name>
<dbReference type="AlphaFoldDB" id="A0A410P5C7"/>
<dbReference type="KEGG" id="vai:BU251_06055"/>
<proteinExistence type="inferred from homology"/>
<dbReference type="InterPro" id="IPR023031">
    <property type="entry name" value="OPRT"/>
</dbReference>
<dbReference type="GO" id="GO:0004588">
    <property type="term" value="F:orotate phosphoribosyltransferase activity"/>
    <property type="evidence" value="ECO:0007669"/>
    <property type="project" value="UniProtKB-UniRule"/>
</dbReference>
<accession>A0A410P5C7</accession>
<keyword evidence="3 6" id="KW-0328">Glycosyltransferase</keyword>
<feature type="binding site" description="in other chain" evidence="6">
    <location>
        <begin position="125"/>
        <end position="133"/>
    </location>
    <ligand>
        <name>5-phospho-alpha-D-ribose 1-diphosphate</name>
        <dbReference type="ChEBI" id="CHEBI:58017"/>
        <note>ligand shared between dimeric partners</note>
    </ligand>
</feature>
<dbReference type="Proteomes" id="UP000287243">
    <property type="component" value="Chromosome"/>
</dbReference>
<evidence type="ECO:0000256" key="4">
    <source>
        <dbReference type="ARBA" id="ARBA00022679"/>
    </source>
</evidence>
<comment type="function">
    <text evidence="6">Catalyzes the transfer of a ribosyl phosphate group from 5-phosphoribose 1-diphosphate to orotate, leading to the formation of orotidine monophosphate (OMP).</text>
</comment>
<feature type="binding site" evidence="6">
    <location>
        <position position="129"/>
    </location>
    <ligand>
        <name>orotate</name>
        <dbReference type="ChEBI" id="CHEBI:30839"/>
    </ligand>
</feature>
<dbReference type="EMBL" id="CP019384">
    <property type="protein sequence ID" value="QAT17323.1"/>
    <property type="molecule type" value="Genomic_DNA"/>
</dbReference>
<gene>
    <name evidence="6" type="primary">pyrE</name>
    <name evidence="8" type="ORF">BU251_06055</name>
</gene>
<evidence type="ECO:0000259" key="7">
    <source>
        <dbReference type="Pfam" id="PF00156"/>
    </source>
</evidence>
<dbReference type="InterPro" id="IPR029057">
    <property type="entry name" value="PRTase-like"/>
</dbReference>
<evidence type="ECO:0000256" key="1">
    <source>
        <dbReference type="ARBA" id="ARBA00004889"/>
    </source>
</evidence>
<dbReference type="InterPro" id="IPR004467">
    <property type="entry name" value="Or_phspho_trans_dom"/>
</dbReference>
<dbReference type="RefSeq" id="WP_128700141.1">
    <property type="nucleotide sequence ID" value="NZ_CP019384.1"/>
</dbReference>
<feature type="binding site" evidence="6">
    <location>
        <position position="157"/>
    </location>
    <ligand>
        <name>orotate</name>
        <dbReference type="ChEBI" id="CHEBI:30839"/>
    </ligand>
</feature>
<keyword evidence="5 6" id="KW-0665">Pyrimidine biosynthesis</keyword>
<evidence type="ECO:0000256" key="6">
    <source>
        <dbReference type="HAMAP-Rule" id="MF_01208"/>
    </source>
</evidence>
<dbReference type="PANTHER" id="PTHR19278:SF9">
    <property type="entry name" value="URIDINE 5'-MONOPHOSPHATE SYNTHASE"/>
    <property type="match status" value="1"/>
</dbReference>
<evidence type="ECO:0000256" key="5">
    <source>
        <dbReference type="ARBA" id="ARBA00022975"/>
    </source>
</evidence>
<feature type="binding site" description="in other chain" evidence="6">
    <location>
        <position position="99"/>
    </location>
    <ligand>
        <name>5-phospho-alpha-D-ribose 1-diphosphate</name>
        <dbReference type="ChEBI" id="CHEBI:58017"/>
        <note>ligand shared between dimeric partners</note>
    </ligand>
</feature>
<dbReference type="GO" id="GO:0000287">
    <property type="term" value="F:magnesium ion binding"/>
    <property type="evidence" value="ECO:0007669"/>
    <property type="project" value="UniProtKB-UniRule"/>
</dbReference>